<reference evidence="1" key="1">
    <citation type="submission" date="2023-03" db="EMBL/GenBank/DDBJ databases">
        <title>Massive genome expansion in bonnet fungi (Mycena s.s.) driven by repeated elements and novel gene families across ecological guilds.</title>
        <authorList>
            <consortium name="Lawrence Berkeley National Laboratory"/>
            <person name="Harder C.B."/>
            <person name="Miyauchi S."/>
            <person name="Viragh M."/>
            <person name="Kuo A."/>
            <person name="Thoen E."/>
            <person name="Andreopoulos B."/>
            <person name="Lu D."/>
            <person name="Skrede I."/>
            <person name="Drula E."/>
            <person name="Henrissat B."/>
            <person name="Morin E."/>
            <person name="Kohler A."/>
            <person name="Barry K."/>
            <person name="LaButti K."/>
            <person name="Morin E."/>
            <person name="Salamov A."/>
            <person name="Lipzen A."/>
            <person name="Mereny Z."/>
            <person name="Hegedus B."/>
            <person name="Baldrian P."/>
            <person name="Stursova M."/>
            <person name="Weitz H."/>
            <person name="Taylor A."/>
            <person name="Grigoriev I.V."/>
            <person name="Nagy L.G."/>
            <person name="Martin F."/>
            <person name="Kauserud H."/>
        </authorList>
    </citation>
    <scope>NUCLEOTIDE SEQUENCE</scope>
    <source>
        <strain evidence="1">CBHHK067</strain>
    </source>
</reference>
<comment type="caution">
    <text evidence="1">The sequence shown here is derived from an EMBL/GenBank/DDBJ whole genome shotgun (WGS) entry which is preliminary data.</text>
</comment>
<gene>
    <name evidence="1" type="ORF">B0H17DRAFT_1133399</name>
</gene>
<evidence type="ECO:0000313" key="1">
    <source>
        <dbReference type="EMBL" id="KAJ7692147.1"/>
    </source>
</evidence>
<accession>A0AAD7GFF2</accession>
<dbReference type="AlphaFoldDB" id="A0AAD7GFF2"/>
<name>A0AAD7GFF2_MYCRO</name>
<keyword evidence="2" id="KW-1185">Reference proteome</keyword>
<sequence>MARARQLHFGWPITWWSPKFGGTRSHSPAINTALAIVLGHVIHVGTSRRQPTCFWMLSSTTLLEAISIDPSRLEYPNLPKWIQTYVDDGVQQKDMPQAFLDDHGIPIGLRSIEHIIKQHEICTTCHSGLTDKQKDAAILGVTQEDPLGRWGPVKSRRNLQSNLFTFHIFIDKIRGALDCDATDMRKHGAKKVHTRGLHSARPNKEWCFDIPPAMLPLKYRRNAPPNNYQQRK</sequence>
<proteinExistence type="predicted"/>
<organism evidence="1 2">
    <name type="scientific">Mycena rosella</name>
    <name type="common">Pink bonnet</name>
    <name type="synonym">Agaricus rosellus</name>
    <dbReference type="NCBI Taxonomy" id="1033263"/>
    <lineage>
        <taxon>Eukaryota</taxon>
        <taxon>Fungi</taxon>
        <taxon>Dikarya</taxon>
        <taxon>Basidiomycota</taxon>
        <taxon>Agaricomycotina</taxon>
        <taxon>Agaricomycetes</taxon>
        <taxon>Agaricomycetidae</taxon>
        <taxon>Agaricales</taxon>
        <taxon>Marasmiineae</taxon>
        <taxon>Mycenaceae</taxon>
        <taxon>Mycena</taxon>
    </lineage>
</organism>
<evidence type="ECO:0000313" key="2">
    <source>
        <dbReference type="Proteomes" id="UP001221757"/>
    </source>
</evidence>
<protein>
    <submittedName>
        <fullName evidence="1">Uncharacterized protein</fullName>
    </submittedName>
</protein>
<dbReference type="Proteomes" id="UP001221757">
    <property type="component" value="Unassembled WGS sequence"/>
</dbReference>
<dbReference type="EMBL" id="JARKIE010000054">
    <property type="protein sequence ID" value="KAJ7692147.1"/>
    <property type="molecule type" value="Genomic_DNA"/>
</dbReference>